<dbReference type="GO" id="GO:0032259">
    <property type="term" value="P:methylation"/>
    <property type="evidence" value="ECO:0007669"/>
    <property type="project" value="UniProtKB-KW"/>
</dbReference>
<dbReference type="PANTHER" id="PTHR43591:SF110">
    <property type="entry name" value="RHODANESE DOMAIN-CONTAINING PROTEIN"/>
    <property type="match status" value="1"/>
</dbReference>
<dbReference type="SUPFAM" id="SSF53335">
    <property type="entry name" value="S-adenosyl-L-methionine-dependent methyltransferases"/>
    <property type="match status" value="1"/>
</dbReference>
<dbReference type="EMBL" id="BMWS01000015">
    <property type="protein sequence ID" value="GGX21599.1"/>
    <property type="molecule type" value="Genomic_DNA"/>
</dbReference>
<organism evidence="2 3">
    <name type="scientific">Aquimarina muelleri</name>
    <dbReference type="NCBI Taxonomy" id="279356"/>
    <lineage>
        <taxon>Bacteria</taxon>
        <taxon>Pseudomonadati</taxon>
        <taxon>Bacteroidota</taxon>
        <taxon>Flavobacteriia</taxon>
        <taxon>Flavobacteriales</taxon>
        <taxon>Flavobacteriaceae</taxon>
        <taxon>Aquimarina</taxon>
    </lineage>
</organism>
<name>A0A918JVP3_9FLAO</name>
<dbReference type="CDD" id="cd02440">
    <property type="entry name" value="AdoMet_MTases"/>
    <property type="match status" value="1"/>
</dbReference>
<feature type="domain" description="Methyltransferase type 11" evidence="1">
    <location>
        <begin position="86"/>
        <end position="165"/>
    </location>
</feature>
<dbReference type="InterPro" id="IPR013216">
    <property type="entry name" value="Methyltransf_11"/>
</dbReference>
<gene>
    <name evidence="2" type="ORF">GCM10007384_23570</name>
</gene>
<protein>
    <submittedName>
        <fullName evidence="2">Methyltransferase</fullName>
    </submittedName>
</protein>
<dbReference type="Proteomes" id="UP000601108">
    <property type="component" value="Unassembled WGS sequence"/>
</dbReference>
<keyword evidence="3" id="KW-1185">Reference proteome</keyword>
<dbReference type="AlphaFoldDB" id="A0A918JVP3"/>
<keyword evidence="2" id="KW-0808">Transferase</keyword>
<dbReference type="InterPro" id="IPR029063">
    <property type="entry name" value="SAM-dependent_MTases_sf"/>
</dbReference>
<dbReference type="PANTHER" id="PTHR43591">
    <property type="entry name" value="METHYLTRANSFERASE"/>
    <property type="match status" value="1"/>
</dbReference>
<keyword evidence="2" id="KW-0489">Methyltransferase</keyword>
<comment type="caution">
    <text evidence="2">The sequence shown here is derived from an EMBL/GenBank/DDBJ whole genome shotgun (WGS) entry which is preliminary data.</text>
</comment>
<dbReference type="GO" id="GO:0008757">
    <property type="term" value="F:S-adenosylmethionine-dependent methyltransferase activity"/>
    <property type="evidence" value="ECO:0007669"/>
    <property type="project" value="InterPro"/>
</dbReference>
<sequence length="229" mass="27279">MDEWLPPAIRDSKFFMYLFYYYAYRGKDIKTIMNLKSVIFKWTDKEFSDFYSNRNTRFSNSRVTDMSSQCINYVFDNIVCDNHTLLDVGCGNGFLLDYATKKGFKTTGCDIIDGKSFEHSDYYQANIENLPFKDDSFDVVMATHTLEHVLDFEKAVKELKRITKHKLCVVVPCQRAYYYTLDEHVRFFPYKWMLEQEMKMKFYTCEKIHGDLVFIGDMEREKQDVKLSE</sequence>
<dbReference type="Gene3D" id="3.40.50.150">
    <property type="entry name" value="Vaccinia Virus protein VP39"/>
    <property type="match status" value="1"/>
</dbReference>
<dbReference type="Pfam" id="PF08241">
    <property type="entry name" value="Methyltransf_11"/>
    <property type="match status" value="1"/>
</dbReference>
<evidence type="ECO:0000259" key="1">
    <source>
        <dbReference type="Pfam" id="PF08241"/>
    </source>
</evidence>
<evidence type="ECO:0000313" key="2">
    <source>
        <dbReference type="EMBL" id="GGX21599.1"/>
    </source>
</evidence>
<accession>A0A918JVP3</accession>
<evidence type="ECO:0000313" key="3">
    <source>
        <dbReference type="Proteomes" id="UP000601108"/>
    </source>
</evidence>
<proteinExistence type="predicted"/>
<reference evidence="2 3" key="1">
    <citation type="journal article" date="2014" name="Int. J. Syst. Evol. Microbiol.">
        <title>Complete genome sequence of Corynebacterium casei LMG S-19264T (=DSM 44701T), isolated from a smear-ripened cheese.</title>
        <authorList>
            <consortium name="US DOE Joint Genome Institute (JGI-PGF)"/>
            <person name="Walter F."/>
            <person name="Albersmeier A."/>
            <person name="Kalinowski J."/>
            <person name="Ruckert C."/>
        </authorList>
    </citation>
    <scope>NUCLEOTIDE SEQUENCE [LARGE SCALE GENOMIC DNA]</scope>
    <source>
        <strain evidence="2 3">KCTC 12285</strain>
    </source>
</reference>